<dbReference type="PROSITE" id="PS50297">
    <property type="entry name" value="ANK_REP_REGION"/>
    <property type="match status" value="2"/>
</dbReference>
<keyword evidence="2" id="KW-0217">Developmental protein</keyword>
<evidence type="ECO:0000256" key="1">
    <source>
        <dbReference type="ARBA" id="ARBA00004175"/>
    </source>
</evidence>
<keyword evidence="6" id="KW-0528">Neurotoxin</keyword>
<name>A0A7R9M950_9ACAR</name>
<comment type="similarity">
    <text evidence="8">Belongs to the NRARP family.</text>
</comment>
<feature type="non-terminal residue" evidence="11">
    <location>
        <position position="253"/>
    </location>
</feature>
<evidence type="ECO:0000256" key="5">
    <source>
        <dbReference type="ARBA" id="ARBA00022737"/>
    </source>
</evidence>
<evidence type="ECO:0000256" key="8">
    <source>
        <dbReference type="ARBA" id="ARBA00038386"/>
    </source>
</evidence>
<accession>A0A7R9M950</accession>
<dbReference type="PANTHER" id="PTHR24179:SF21">
    <property type="entry name" value="MYOSIN BINDING SUBUNIT, ISOFORM O"/>
    <property type="match status" value="1"/>
</dbReference>
<feature type="region of interest" description="Disordered" evidence="10">
    <location>
        <begin position="1"/>
        <end position="35"/>
    </location>
</feature>
<evidence type="ECO:0000256" key="7">
    <source>
        <dbReference type="ARBA" id="ARBA00023298"/>
    </source>
</evidence>
<feature type="compositionally biased region" description="Basic and acidic residues" evidence="10">
    <location>
        <begin position="1"/>
        <end position="13"/>
    </location>
</feature>
<dbReference type="GO" id="GO:0004857">
    <property type="term" value="F:enzyme inhibitor activity"/>
    <property type="evidence" value="ECO:0007669"/>
    <property type="project" value="TreeGrafter"/>
</dbReference>
<dbReference type="EMBL" id="CAJPVJ010010255">
    <property type="protein sequence ID" value="CAG2173103.1"/>
    <property type="molecule type" value="Genomic_DNA"/>
</dbReference>
<dbReference type="GO" id="GO:0019208">
    <property type="term" value="F:phosphatase regulator activity"/>
    <property type="evidence" value="ECO:0007669"/>
    <property type="project" value="TreeGrafter"/>
</dbReference>
<keyword evidence="9" id="KW-0040">ANK repeat</keyword>
<feature type="compositionally biased region" description="Polar residues" evidence="10">
    <location>
        <begin position="15"/>
        <end position="34"/>
    </location>
</feature>
<dbReference type="SMART" id="SM00248">
    <property type="entry name" value="ANK"/>
    <property type="match status" value="3"/>
</dbReference>
<reference evidence="11" key="1">
    <citation type="submission" date="2020-11" db="EMBL/GenBank/DDBJ databases">
        <authorList>
            <person name="Tran Van P."/>
        </authorList>
    </citation>
    <scope>NUCLEOTIDE SEQUENCE</scope>
</reference>
<dbReference type="Gene3D" id="1.25.40.20">
    <property type="entry name" value="Ankyrin repeat-containing domain"/>
    <property type="match status" value="1"/>
</dbReference>
<sequence length="253" mass="28401">MRRTDRQMEDLLSKEMTSSASDAASNQSRGQNALQRRALQLKRWTEWTQSEAEKAPKGGPQATPKVQFSSATLFLSAVAQNDVNECERLLRTTRDLNVNVTTGDGLTALHQMAIDDNLAMCRWLLDNGADANCKDNEGWTPLHASASCGHVEVVRLLLSRDDIDVFAINCDGELARDVCDGEQCLNAIEERMVAELRQRDDKTTLATTDDDSLIGEQVLRDLRNKELKQIERDFEAFLRETSAPSEHDFRAFL</sequence>
<evidence type="ECO:0000256" key="9">
    <source>
        <dbReference type="PROSITE-ProRule" id="PRU00023"/>
    </source>
</evidence>
<evidence type="ECO:0000313" key="12">
    <source>
        <dbReference type="Proteomes" id="UP000728032"/>
    </source>
</evidence>
<organism evidence="11">
    <name type="scientific">Oppiella nova</name>
    <dbReference type="NCBI Taxonomy" id="334625"/>
    <lineage>
        <taxon>Eukaryota</taxon>
        <taxon>Metazoa</taxon>
        <taxon>Ecdysozoa</taxon>
        <taxon>Arthropoda</taxon>
        <taxon>Chelicerata</taxon>
        <taxon>Arachnida</taxon>
        <taxon>Acari</taxon>
        <taxon>Acariformes</taxon>
        <taxon>Sarcoptiformes</taxon>
        <taxon>Oribatida</taxon>
        <taxon>Brachypylina</taxon>
        <taxon>Oppioidea</taxon>
        <taxon>Oppiidae</taxon>
        <taxon>Oppiella</taxon>
    </lineage>
</organism>
<keyword evidence="6" id="KW-0800">Toxin</keyword>
<proteinExistence type="inferred from homology"/>
<dbReference type="Proteomes" id="UP000728032">
    <property type="component" value="Unassembled WGS sequence"/>
</dbReference>
<evidence type="ECO:0000256" key="3">
    <source>
        <dbReference type="ARBA" id="ARBA00022483"/>
    </source>
</evidence>
<protein>
    <recommendedName>
        <fullName evidence="13">ANK_REP_REGION domain-containing protein</fullName>
    </recommendedName>
</protein>
<dbReference type="InterPro" id="IPR036770">
    <property type="entry name" value="Ankyrin_rpt-contain_sf"/>
</dbReference>
<keyword evidence="7" id="KW-1053">Target membrane</keyword>
<keyword evidence="4" id="KW-1052">Target cell membrane</keyword>
<dbReference type="GO" id="GO:0044218">
    <property type="term" value="C:other organism cell membrane"/>
    <property type="evidence" value="ECO:0007669"/>
    <property type="project" value="UniProtKB-KW"/>
</dbReference>
<dbReference type="PROSITE" id="PS50088">
    <property type="entry name" value="ANK_REPEAT"/>
    <property type="match status" value="2"/>
</dbReference>
<dbReference type="GO" id="GO:0044231">
    <property type="term" value="C:host cell presynaptic membrane"/>
    <property type="evidence" value="ECO:0007669"/>
    <property type="project" value="UniProtKB-KW"/>
</dbReference>
<evidence type="ECO:0000256" key="6">
    <source>
        <dbReference type="ARBA" id="ARBA00023028"/>
    </source>
</evidence>
<feature type="repeat" description="ANK" evidence="9">
    <location>
        <begin position="137"/>
        <end position="160"/>
    </location>
</feature>
<evidence type="ECO:0000256" key="4">
    <source>
        <dbReference type="ARBA" id="ARBA00022537"/>
    </source>
</evidence>
<gene>
    <name evidence="11" type="ORF">ONB1V03_LOCUS12556</name>
</gene>
<dbReference type="OrthoDB" id="19014at2759"/>
<keyword evidence="6" id="KW-0638">Presynaptic neurotoxin</keyword>
<keyword evidence="7" id="KW-0472">Membrane</keyword>
<dbReference type="SUPFAM" id="SSF48403">
    <property type="entry name" value="Ankyrin repeat"/>
    <property type="match status" value="1"/>
</dbReference>
<dbReference type="EMBL" id="OC925080">
    <property type="protein sequence ID" value="CAD7655916.1"/>
    <property type="molecule type" value="Genomic_DNA"/>
</dbReference>
<dbReference type="GO" id="GO:0006887">
    <property type="term" value="P:exocytosis"/>
    <property type="evidence" value="ECO:0007669"/>
    <property type="project" value="UniProtKB-KW"/>
</dbReference>
<evidence type="ECO:0000256" key="2">
    <source>
        <dbReference type="ARBA" id="ARBA00022473"/>
    </source>
</evidence>
<dbReference type="InterPro" id="IPR002110">
    <property type="entry name" value="Ankyrin_rpt"/>
</dbReference>
<dbReference type="AlphaFoldDB" id="A0A7R9M950"/>
<keyword evidence="5" id="KW-0677">Repeat</keyword>
<dbReference type="Pfam" id="PF12796">
    <property type="entry name" value="Ank_2"/>
    <property type="match status" value="1"/>
</dbReference>
<dbReference type="GO" id="GO:0005737">
    <property type="term" value="C:cytoplasm"/>
    <property type="evidence" value="ECO:0007669"/>
    <property type="project" value="TreeGrafter"/>
</dbReference>
<evidence type="ECO:0000313" key="11">
    <source>
        <dbReference type="EMBL" id="CAD7655916.1"/>
    </source>
</evidence>
<comment type="subcellular location">
    <subcellularLocation>
        <location evidence="1">Target cell membrane</location>
    </subcellularLocation>
</comment>
<feature type="repeat" description="ANK" evidence="9">
    <location>
        <begin position="104"/>
        <end position="136"/>
    </location>
</feature>
<dbReference type="InterPro" id="IPR051226">
    <property type="entry name" value="PP1_Regulatory_Subunit"/>
</dbReference>
<keyword evidence="12" id="KW-1185">Reference proteome</keyword>
<evidence type="ECO:0008006" key="13">
    <source>
        <dbReference type="Google" id="ProtNLM"/>
    </source>
</evidence>
<evidence type="ECO:0000256" key="10">
    <source>
        <dbReference type="SAM" id="MobiDB-lite"/>
    </source>
</evidence>
<keyword evidence="3" id="KW-0268">Exocytosis</keyword>
<dbReference type="PANTHER" id="PTHR24179">
    <property type="entry name" value="PROTEIN PHOSPHATASE 1 REGULATORY SUBUNIT 12"/>
    <property type="match status" value="1"/>
</dbReference>